<dbReference type="GO" id="GO:0003676">
    <property type="term" value="F:nucleic acid binding"/>
    <property type="evidence" value="ECO:0007669"/>
    <property type="project" value="InterPro"/>
</dbReference>
<feature type="transmembrane region" description="Helical" evidence="1">
    <location>
        <begin position="36"/>
        <end position="57"/>
    </location>
</feature>
<reference evidence="3" key="1">
    <citation type="submission" date="2016-10" db="EMBL/GenBank/DDBJ databases">
        <authorList>
            <person name="Varghese N."/>
            <person name="Submissions S."/>
        </authorList>
    </citation>
    <scope>NUCLEOTIDE SEQUENCE [LARGE SCALE GENOMIC DNA]</scope>
    <source>
        <strain evidence="3">CGMCC 1.10370</strain>
    </source>
</reference>
<organism evidence="2 3">
    <name type="scientific">Flavobacterium phragmitis</name>
    <dbReference type="NCBI Taxonomy" id="739143"/>
    <lineage>
        <taxon>Bacteria</taxon>
        <taxon>Pseudomonadati</taxon>
        <taxon>Bacteroidota</taxon>
        <taxon>Flavobacteriia</taxon>
        <taxon>Flavobacteriales</taxon>
        <taxon>Flavobacteriaceae</taxon>
        <taxon>Flavobacterium</taxon>
    </lineage>
</organism>
<dbReference type="OrthoDB" id="1080927at2"/>
<dbReference type="AlphaFoldDB" id="A0A1I1K4X2"/>
<dbReference type="InterPro" id="IPR012156">
    <property type="entry name" value="Cold_shock_CspA"/>
</dbReference>
<gene>
    <name evidence="2" type="ORF">SAMN05216297_101232</name>
</gene>
<keyword evidence="1" id="KW-1133">Transmembrane helix</keyword>
<dbReference type="RefSeq" id="WP_091490134.1">
    <property type="nucleotide sequence ID" value="NZ_FOMH01000001.1"/>
</dbReference>
<evidence type="ECO:0000256" key="1">
    <source>
        <dbReference type="SAM" id="Phobius"/>
    </source>
</evidence>
<sequence>MKVLLLYFLFVNSLTFLLTGYDKFQARRHNKRIPESTLFVLAFIGGSIGLLTGMFFFRHKTSKTTFIMKFLYIILVQAVLIYLKLTHNI</sequence>
<dbReference type="Pfam" id="PF06961">
    <property type="entry name" value="DUF1294"/>
    <property type="match status" value="1"/>
</dbReference>
<evidence type="ECO:0000313" key="2">
    <source>
        <dbReference type="EMBL" id="SFC55282.1"/>
    </source>
</evidence>
<keyword evidence="3" id="KW-1185">Reference proteome</keyword>
<keyword evidence="1" id="KW-0812">Transmembrane</keyword>
<feature type="transmembrane region" description="Helical" evidence="1">
    <location>
        <begin position="66"/>
        <end position="85"/>
    </location>
</feature>
<accession>A0A1I1K4X2</accession>
<name>A0A1I1K4X2_9FLAO</name>
<dbReference type="Proteomes" id="UP000199672">
    <property type="component" value="Unassembled WGS sequence"/>
</dbReference>
<dbReference type="PIRSF" id="PIRSF002599">
    <property type="entry name" value="Cold_shock_A"/>
    <property type="match status" value="1"/>
</dbReference>
<dbReference type="EMBL" id="FOMH01000001">
    <property type="protein sequence ID" value="SFC55282.1"/>
    <property type="molecule type" value="Genomic_DNA"/>
</dbReference>
<evidence type="ECO:0000313" key="3">
    <source>
        <dbReference type="Proteomes" id="UP000199672"/>
    </source>
</evidence>
<dbReference type="InterPro" id="IPR010718">
    <property type="entry name" value="DUF1294"/>
</dbReference>
<keyword evidence="1" id="KW-0472">Membrane</keyword>
<protein>
    <submittedName>
        <fullName evidence="2">Uncharacterized membrane protein YsdA, DUF1294 family</fullName>
    </submittedName>
</protein>
<proteinExistence type="predicted"/>